<evidence type="ECO:0000256" key="11">
    <source>
        <dbReference type="PROSITE-ProRule" id="PRU00560"/>
    </source>
</evidence>
<evidence type="ECO:0000256" key="8">
    <source>
        <dbReference type="ARBA" id="ARBA00034617"/>
    </source>
</evidence>
<dbReference type="RefSeq" id="WP_377942992.1">
    <property type="nucleotide sequence ID" value="NZ_JBHUCX010000024.1"/>
</dbReference>
<protein>
    <recommendedName>
        <fullName evidence="9">DNA 3'-5' helicase</fullName>
        <ecNumber evidence="9">5.6.2.4</ecNumber>
    </recommendedName>
</protein>
<keyword evidence="6" id="KW-0238">DNA-binding</keyword>
<evidence type="ECO:0000256" key="9">
    <source>
        <dbReference type="ARBA" id="ARBA00034808"/>
    </source>
</evidence>
<accession>A0ABW4JFF4</accession>
<dbReference type="Pfam" id="PF00580">
    <property type="entry name" value="UvrD-helicase"/>
    <property type="match status" value="1"/>
</dbReference>
<evidence type="ECO:0000256" key="3">
    <source>
        <dbReference type="ARBA" id="ARBA00022801"/>
    </source>
</evidence>
<feature type="domain" description="UvrD-like helicase ATP-binding" evidence="12">
    <location>
        <begin position="2"/>
        <end position="271"/>
    </location>
</feature>
<dbReference type="InterPro" id="IPR013986">
    <property type="entry name" value="DExx_box_DNA_helicase_dom_sf"/>
</dbReference>
<evidence type="ECO:0000256" key="1">
    <source>
        <dbReference type="ARBA" id="ARBA00009922"/>
    </source>
</evidence>
<keyword evidence="4 11" id="KW-0347">Helicase</keyword>
<evidence type="ECO:0000313" key="13">
    <source>
        <dbReference type="EMBL" id="MFD1675134.1"/>
    </source>
</evidence>
<evidence type="ECO:0000259" key="12">
    <source>
        <dbReference type="PROSITE" id="PS51198"/>
    </source>
</evidence>
<evidence type="ECO:0000256" key="4">
    <source>
        <dbReference type="ARBA" id="ARBA00022806"/>
    </source>
</evidence>
<comment type="caution">
    <text evidence="13">The sequence shown here is derived from an EMBL/GenBank/DDBJ whole genome shotgun (WGS) entry which is preliminary data.</text>
</comment>
<dbReference type="SUPFAM" id="SSF52540">
    <property type="entry name" value="P-loop containing nucleoside triphosphate hydrolases"/>
    <property type="match status" value="1"/>
</dbReference>
<dbReference type="Pfam" id="PF13361">
    <property type="entry name" value="UvrD_C"/>
    <property type="match status" value="1"/>
</dbReference>
<dbReference type="InterPro" id="IPR014016">
    <property type="entry name" value="UvrD-like_ATP-bd"/>
</dbReference>
<evidence type="ECO:0000256" key="2">
    <source>
        <dbReference type="ARBA" id="ARBA00022741"/>
    </source>
</evidence>
<dbReference type="Gene3D" id="3.40.50.300">
    <property type="entry name" value="P-loop containing nucleotide triphosphate hydrolases"/>
    <property type="match status" value="2"/>
</dbReference>
<gene>
    <name evidence="13" type="ORF">ACFSB2_10550</name>
</gene>
<keyword evidence="14" id="KW-1185">Reference proteome</keyword>
<dbReference type="Proteomes" id="UP001597079">
    <property type="component" value="Unassembled WGS sequence"/>
</dbReference>
<keyword evidence="3 11" id="KW-0378">Hydrolase</keyword>
<dbReference type="EMBL" id="JBHUCX010000024">
    <property type="protein sequence ID" value="MFD1675134.1"/>
    <property type="molecule type" value="Genomic_DNA"/>
</dbReference>
<evidence type="ECO:0000256" key="10">
    <source>
        <dbReference type="ARBA" id="ARBA00048988"/>
    </source>
</evidence>
<dbReference type="Gene3D" id="1.10.10.160">
    <property type="match status" value="1"/>
</dbReference>
<sequence length="466" mass="53333">MENWTTEQRQVIERPPQSNVVIASPGSGKTTVLTEHIVKVVRQDHIAPRSIMAITFTRQAAGHMRLKLFKQKQLSGRAIESLRIGTFHAQIFHALLELQPNIPVLLDAQEQSQIMRQALCNVRGTRRQTSYRDVTNCLTVYSSQSGGKTQRIPRDIRRALRNYEKLKARSNRWDYEDILRHAETALSNGQSLPYFKSLEYLLVDEFQDTNHVQWNIVKFLHEQYGIPVFVVGDDDQSIYAFRGASPHFLQTASTELRNATQYMLSHNFRSDKTVVAHANSLIQHVAIRIPKPMQAVSSKQGIVAVFGVLDERSEVQLLRAILQSMILRQKRITVGILARTRRQLYNAWKMIVSMQRSLTHAQIECQLRTYHDSKGKEWDAVFLLDLFESETSQSEDRCNEDEERRLFYVALTRAKAVVVGFVPNMFKGHYVEPSGMLKQADLCIEEVNAMAIERIIAALEKNGGVT</sequence>
<dbReference type="PANTHER" id="PTHR11070">
    <property type="entry name" value="UVRD / RECB / PCRA DNA HELICASE FAMILY MEMBER"/>
    <property type="match status" value="1"/>
</dbReference>
<keyword evidence="5 11" id="KW-0067">ATP-binding</keyword>
<keyword evidence="2 11" id="KW-0547">Nucleotide-binding</keyword>
<evidence type="ECO:0000256" key="7">
    <source>
        <dbReference type="ARBA" id="ARBA00023235"/>
    </source>
</evidence>
<dbReference type="CDD" id="cd18807">
    <property type="entry name" value="SF1_C_UvrD"/>
    <property type="match status" value="1"/>
</dbReference>
<proteinExistence type="inferred from homology"/>
<dbReference type="PROSITE" id="PS51198">
    <property type="entry name" value="UVRD_HELICASE_ATP_BIND"/>
    <property type="match status" value="1"/>
</dbReference>
<dbReference type="PANTHER" id="PTHR11070:SF2">
    <property type="entry name" value="ATP-DEPENDENT DNA HELICASE SRS2"/>
    <property type="match status" value="1"/>
</dbReference>
<comment type="catalytic activity">
    <reaction evidence="8">
        <text>Couples ATP hydrolysis with the unwinding of duplex DNA by translocating in the 3'-5' direction.</text>
        <dbReference type="EC" id="5.6.2.4"/>
    </reaction>
</comment>
<evidence type="ECO:0000256" key="5">
    <source>
        <dbReference type="ARBA" id="ARBA00022840"/>
    </source>
</evidence>
<name>A0ABW4JFF4_9BACL</name>
<keyword evidence="7" id="KW-0413">Isomerase</keyword>
<dbReference type="CDD" id="cd17932">
    <property type="entry name" value="DEXQc_UvrD"/>
    <property type="match status" value="1"/>
</dbReference>
<evidence type="ECO:0000256" key="6">
    <source>
        <dbReference type="ARBA" id="ARBA00023125"/>
    </source>
</evidence>
<dbReference type="InterPro" id="IPR027417">
    <property type="entry name" value="P-loop_NTPase"/>
</dbReference>
<comment type="similarity">
    <text evidence="1">Belongs to the helicase family. UvrD subfamily.</text>
</comment>
<feature type="binding site" evidence="11">
    <location>
        <begin position="23"/>
        <end position="30"/>
    </location>
    <ligand>
        <name>ATP</name>
        <dbReference type="ChEBI" id="CHEBI:30616"/>
    </ligand>
</feature>
<organism evidence="13 14">
    <name type="scientific">Alicyclobacillus fodiniaquatilis</name>
    <dbReference type="NCBI Taxonomy" id="1661150"/>
    <lineage>
        <taxon>Bacteria</taxon>
        <taxon>Bacillati</taxon>
        <taxon>Bacillota</taxon>
        <taxon>Bacilli</taxon>
        <taxon>Bacillales</taxon>
        <taxon>Alicyclobacillaceae</taxon>
        <taxon>Alicyclobacillus</taxon>
    </lineage>
</organism>
<dbReference type="InterPro" id="IPR014017">
    <property type="entry name" value="DNA_helicase_UvrD-like_C"/>
</dbReference>
<comment type="catalytic activity">
    <reaction evidence="10">
        <text>ATP + H2O = ADP + phosphate + H(+)</text>
        <dbReference type="Rhea" id="RHEA:13065"/>
        <dbReference type="ChEBI" id="CHEBI:15377"/>
        <dbReference type="ChEBI" id="CHEBI:15378"/>
        <dbReference type="ChEBI" id="CHEBI:30616"/>
        <dbReference type="ChEBI" id="CHEBI:43474"/>
        <dbReference type="ChEBI" id="CHEBI:456216"/>
        <dbReference type="EC" id="5.6.2.4"/>
    </reaction>
</comment>
<dbReference type="InterPro" id="IPR000212">
    <property type="entry name" value="DNA_helicase_UvrD/REP"/>
</dbReference>
<reference evidence="14" key="1">
    <citation type="journal article" date="2019" name="Int. J. Syst. Evol. Microbiol.">
        <title>The Global Catalogue of Microorganisms (GCM) 10K type strain sequencing project: providing services to taxonomists for standard genome sequencing and annotation.</title>
        <authorList>
            <consortium name="The Broad Institute Genomics Platform"/>
            <consortium name="The Broad Institute Genome Sequencing Center for Infectious Disease"/>
            <person name="Wu L."/>
            <person name="Ma J."/>
        </authorList>
    </citation>
    <scope>NUCLEOTIDE SEQUENCE [LARGE SCALE GENOMIC DNA]</scope>
    <source>
        <strain evidence="14">CGMCC 1.12286</strain>
    </source>
</reference>
<evidence type="ECO:0000313" key="14">
    <source>
        <dbReference type="Proteomes" id="UP001597079"/>
    </source>
</evidence>
<dbReference type="EC" id="5.6.2.4" evidence="9"/>